<dbReference type="SUPFAM" id="SSF56784">
    <property type="entry name" value="HAD-like"/>
    <property type="match status" value="1"/>
</dbReference>
<dbReference type="InterPro" id="IPR010708">
    <property type="entry name" value="5'(3')-deoxyribonucleotidase"/>
</dbReference>
<dbReference type="OrthoDB" id="573782at2"/>
<evidence type="ECO:0008006" key="5">
    <source>
        <dbReference type="Google" id="ProtNLM"/>
    </source>
</evidence>
<dbReference type="InterPro" id="IPR023214">
    <property type="entry name" value="HAD_sf"/>
</dbReference>
<dbReference type="Gene3D" id="3.40.50.1000">
    <property type="entry name" value="HAD superfamily/HAD-like"/>
    <property type="match status" value="1"/>
</dbReference>
<dbReference type="EMBL" id="FOCQ01000001">
    <property type="protein sequence ID" value="SEM73004.1"/>
    <property type="molecule type" value="Genomic_DNA"/>
</dbReference>
<proteinExistence type="inferred from homology"/>
<dbReference type="GO" id="GO:0008253">
    <property type="term" value="F:5'-nucleotidase activity"/>
    <property type="evidence" value="ECO:0007669"/>
    <property type="project" value="InterPro"/>
</dbReference>
<evidence type="ECO:0000256" key="1">
    <source>
        <dbReference type="ARBA" id="ARBA00009589"/>
    </source>
</evidence>
<evidence type="ECO:0000313" key="3">
    <source>
        <dbReference type="EMBL" id="SEM73004.1"/>
    </source>
</evidence>
<gene>
    <name evidence="3" type="ORF">SAMN05444955_101300</name>
</gene>
<accession>A0A1H8ASR4</accession>
<dbReference type="InterPro" id="IPR036412">
    <property type="entry name" value="HAD-like_sf"/>
</dbReference>
<dbReference type="AlphaFoldDB" id="A0A1H8ASR4"/>
<evidence type="ECO:0000313" key="4">
    <source>
        <dbReference type="Proteomes" id="UP000199695"/>
    </source>
</evidence>
<protein>
    <recommendedName>
        <fullName evidence="5">Nucleotidase</fullName>
    </recommendedName>
</protein>
<dbReference type="Pfam" id="PF06941">
    <property type="entry name" value="NT5C"/>
    <property type="match status" value="1"/>
</dbReference>
<dbReference type="PANTHER" id="PTHR35134:SF2">
    <property type="entry name" value="NUCLEOTIDASE YQFW-RELATED"/>
    <property type="match status" value="1"/>
</dbReference>
<feature type="active site" description="Proton donor" evidence="2">
    <location>
        <position position="60"/>
    </location>
</feature>
<dbReference type="PANTHER" id="PTHR35134">
    <property type="entry name" value="NUCLEOTIDASE YQFW-RELATED"/>
    <property type="match status" value="1"/>
</dbReference>
<sequence>MLTPFYVASFISKVISRIFLRLHRIKKPGFSRILFSFWESFYIRIRNRQGKEMKIGVDIDGTIKDTHRAAVEVYNKELNRSVRVEDVTEFHLDRAYGLTPQQGRKLWRKLEEEIYSLGVPLKNAAEVLNDLAGRGHEVYFITARPGMKNIAKVTREWLKKHGFPYHGDNLVMSAQDKAKVAKKMGIELFFEDAPYHLENLVKNNVPTVIVDAVYNRDFPYPLKRIYDWREVYDLVGEST</sequence>
<name>A0A1H8ASR4_9BACL</name>
<dbReference type="GO" id="GO:0009264">
    <property type="term" value="P:deoxyribonucleotide catabolic process"/>
    <property type="evidence" value="ECO:0007669"/>
    <property type="project" value="InterPro"/>
</dbReference>
<comment type="similarity">
    <text evidence="1">Belongs to the 5'(3')-deoxyribonucleotidase family.</text>
</comment>
<reference evidence="3 4" key="1">
    <citation type="submission" date="2016-10" db="EMBL/GenBank/DDBJ databases">
        <authorList>
            <person name="de Groot N.N."/>
        </authorList>
    </citation>
    <scope>NUCLEOTIDE SEQUENCE [LARGE SCALE GENOMIC DNA]</scope>
    <source>
        <strain evidence="3 4">DSM 46701</strain>
    </source>
</reference>
<organism evidence="3 4">
    <name type="scientific">Lihuaxuella thermophila</name>
    <dbReference type="NCBI Taxonomy" id="1173111"/>
    <lineage>
        <taxon>Bacteria</taxon>
        <taxon>Bacillati</taxon>
        <taxon>Bacillota</taxon>
        <taxon>Bacilli</taxon>
        <taxon>Bacillales</taxon>
        <taxon>Thermoactinomycetaceae</taxon>
        <taxon>Lihuaxuella</taxon>
    </lineage>
</organism>
<feature type="active site" description="Nucleophile" evidence="2">
    <location>
        <position position="58"/>
    </location>
</feature>
<evidence type="ECO:0000256" key="2">
    <source>
        <dbReference type="PIRSR" id="PIRSR610708-1"/>
    </source>
</evidence>
<dbReference type="Proteomes" id="UP000199695">
    <property type="component" value="Unassembled WGS sequence"/>
</dbReference>
<dbReference type="STRING" id="1173111.SAMN05444955_101300"/>
<dbReference type="InterPro" id="IPR052419">
    <property type="entry name" value="5_3-deoxyribonucleotidase-like"/>
</dbReference>
<keyword evidence="4" id="KW-1185">Reference proteome</keyword>